<protein>
    <recommendedName>
        <fullName evidence="1">Transposase InsH N-terminal domain-containing protein</fullName>
    </recommendedName>
</protein>
<dbReference type="NCBIfam" id="NF033578">
    <property type="entry name" value="transpos_IS5_1"/>
    <property type="match status" value="1"/>
</dbReference>
<evidence type="ECO:0000313" key="2">
    <source>
        <dbReference type="EMBL" id="OIQ78798.1"/>
    </source>
</evidence>
<proteinExistence type="predicted"/>
<name>A0A1J5Q554_9ZZZZ</name>
<comment type="caution">
    <text evidence="2">The sequence shown here is derived from an EMBL/GenBank/DDBJ whole genome shotgun (WGS) entry which is preliminary data.</text>
</comment>
<accession>A0A1J5Q554</accession>
<organism evidence="2">
    <name type="scientific">mine drainage metagenome</name>
    <dbReference type="NCBI Taxonomy" id="410659"/>
    <lineage>
        <taxon>unclassified sequences</taxon>
        <taxon>metagenomes</taxon>
        <taxon>ecological metagenomes</taxon>
    </lineage>
</organism>
<dbReference type="Pfam" id="PF05598">
    <property type="entry name" value="DUF772"/>
    <property type="match status" value="1"/>
</dbReference>
<dbReference type="AlphaFoldDB" id="A0A1J5Q554"/>
<sequence>MRPKKPETTRSGDLFRARLDQIINLKHELAQLAGQIDWDFIDGEIAPLYSDKGRPGIPTRFAIGLLLLKQIYGLSDEGVCERWVYDPYFQFFTGEEFFQHEFAHERSDLSHWRKRLGDKLELLLAESLRVAHQSGALRSQDLKRVTVDTTVQPKNISFPTDAKLLHAAIRGLNRLATKHGVRLRQSYLRVAKRAAMMAGRYAHAKQFNRHRRQLRILRSRLGRLIRDIGRKIAGNASVEAAFALPLARASQIRGQQQRQRGWKLYSFHAPETECIGKGKASAPYEFGVKVSIVTTNARAPGGQFVLHAKALPDNPYDGHTLRDVIDDTQKLTGCEIERAYVDKGYRGHDAQNPRHIFISGQKRGVFGVIKRELRRRSAIEPVIGHLKAEGHLGRCYLKGRAGDAANAILSAVGYNFRRILAWLRALLRLFLIATLRGFVVRSALNPAS</sequence>
<gene>
    <name evidence="2" type="ORF">GALL_394940</name>
</gene>
<reference evidence="2" key="1">
    <citation type="submission" date="2016-10" db="EMBL/GenBank/DDBJ databases">
        <title>Sequence of Gallionella enrichment culture.</title>
        <authorList>
            <person name="Poehlein A."/>
            <person name="Muehling M."/>
            <person name="Daniel R."/>
        </authorList>
    </citation>
    <scope>NUCLEOTIDE SEQUENCE</scope>
</reference>
<feature type="domain" description="Transposase InsH N-terminal" evidence="1">
    <location>
        <begin position="18"/>
        <end position="115"/>
    </location>
</feature>
<dbReference type="PANTHER" id="PTHR33803">
    <property type="entry name" value="IS1478 TRANSPOSASE"/>
    <property type="match status" value="1"/>
</dbReference>
<dbReference type="PANTHER" id="PTHR33803:SF3">
    <property type="entry name" value="BLL1974 PROTEIN"/>
    <property type="match status" value="1"/>
</dbReference>
<evidence type="ECO:0000259" key="1">
    <source>
        <dbReference type="Pfam" id="PF05598"/>
    </source>
</evidence>
<dbReference type="EMBL" id="MLJW01001333">
    <property type="protein sequence ID" value="OIQ78798.1"/>
    <property type="molecule type" value="Genomic_DNA"/>
</dbReference>
<dbReference type="InterPro" id="IPR008490">
    <property type="entry name" value="Transposase_InsH_N"/>
</dbReference>
<dbReference type="InterPro" id="IPR047710">
    <property type="entry name" value="Transpos_IS5-like"/>
</dbReference>